<reference evidence="1" key="2">
    <citation type="submission" date="2023-01" db="EMBL/GenBank/DDBJ databases">
        <title>Draft genome sequence of Paraferrimonas sedimenticola strain NBRC 101628.</title>
        <authorList>
            <person name="Sun Q."/>
            <person name="Mori K."/>
        </authorList>
    </citation>
    <scope>NUCLEOTIDE SEQUENCE</scope>
    <source>
        <strain evidence="1">NBRC 101628</strain>
    </source>
</reference>
<accession>A0AA37RVY2</accession>
<dbReference type="RefSeq" id="WP_095504143.1">
    <property type="nucleotide sequence ID" value="NZ_BSNC01000005.1"/>
</dbReference>
<evidence type="ECO:0000313" key="1">
    <source>
        <dbReference type="EMBL" id="GLP96830.1"/>
    </source>
</evidence>
<sequence length="151" mass="16260">MSSILTGLVLPLAAFTTLKWAGKSPVVIAVSSGVALVKILDEYAEESAKESIREIYSKKDVDKILLLSAHDPAIEAGIDGRAVGRAKLQQWVDRNGGTAWVQTGINGRLMFWWHPESQFQPKNNLNRLSNELAIGHVVRGSGGEPGSSGLP</sequence>
<proteinExistence type="predicted"/>
<comment type="caution">
    <text evidence="1">The sequence shown here is derived from an EMBL/GenBank/DDBJ whole genome shotgun (WGS) entry which is preliminary data.</text>
</comment>
<dbReference type="AlphaFoldDB" id="A0AA37RVY2"/>
<protein>
    <submittedName>
        <fullName evidence="1">Uncharacterized protein</fullName>
    </submittedName>
</protein>
<dbReference type="EMBL" id="BSNC01000005">
    <property type="protein sequence ID" value="GLP96830.1"/>
    <property type="molecule type" value="Genomic_DNA"/>
</dbReference>
<gene>
    <name evidence="1" type="ORF">GCM10007895_21360</name>
</gene>
<evidence type="ECO:0000313" key="2">
    <source>
        <dbReference type="Proteomes" id="UP001161422"/>
    </source>
</evidence>
<organism evidence="1 2">
    <name type="scientific">Paraferrimonas sedimenticola</name>
    <dbReference type="NCBI Taxonomy" id="375674"/>
    <lineage>
        <taxon>Bacteria</taxon>
        <taxon>Pseudomonadati</taxon>
        <taxon>Pseudomonadota</taxon>
        <taxon>Gammaproteobacteria</taxon>
        <taxon>Alteromonadales</taxon>
        <taxon>Ferrimonadaceae</taxon>
        <taxon>Paraferrimonas</taxon>
    </lineage>
</organism>
<name>A0AA37RVY2_9GAMM</name>
<dbReference type="Proteomes" id="UP001161422">
    <property type="component" value="Unassembled WGS sequence"/>
</dbReference>
<reference evidence="1" key="1">
    <citation type="journal article" date="2014" name="Int. J. Syst. Evol. Microbiol.">
        <title>Complete genome sequence of Corynebacterium casei LMG S-19264T (=DSM 44701T), isolated from a smear-ripened cheese.</title>
        <authorList>
            <consortium name="US DOE Joint Genome Institute (JGI-PGF)"/>
            <person name="Walter F."/>
            <person name="Albersmeier A."/>
            <person name="Kalinowski J."/>
            <person name="Ruckert C."/>
        </authorList>
    </citation>
    <scope>NUCLEOTIDE SEQUENCE</scope>
    <source>
        <strain evidence="1">NBRC 101628</strain>
    </source>
</reference>
<keyword evidence="2" id="KW-1185">Reference proteome</keyword>